<evidence type="ECO:0000313" key="2">
    <source>
        <dbReference type="EMBL" id="GIQ87148.1"/>
    </source>
</evidence>
<evidence type="ECO:0000313" key="3">
    <source>
        <dbReference type="Proteomes" id="UP000265618"/>
    </source>
</evidence>
<name>A0A9K3GLA0_9EUKA</name>
<dbReference type="PANTHER" id="PTHR42911:SF2">
    <property type="entry name" value="PROHIBITIN FAMILY PROTEIN"/>
    <property type="match status" value="1"/>
</dbReference>
<dbReference type="Pfam" id="PF01145">
    <property type="entry name" value="Band_7"/>
    <property type="match status" value="1"/>
</dbReference>
<dbReference type="Proteomes" id="UP000265618">
    <property type="component" value="Unassembled WGS sequence"/>
</dbReference>
<evidence type="ECO:0000259" key="1">
    <source>
        <dbReference type="Pfam" id="PF01145"/>
    </source>
</evidence>
<dbReference type="OrthoDB" id="190994at2759"/>
<organism evidence="2 3">
    <name type="scientific">Kipferlia bialata</name>
    <dbReference type="NCBI Taxonomy" id="797122"/>
    <lineage>
        <taxon>Eukaryota</taxon>
        <taxon>Metamonada</taxon>
        <taxon>Carpediemonas-like organisms</taxon>
        <taxon>Kipferlia</taxon>
    </lineage>
</organism>
<dbReference type="InterPro" id="IPR036013">
    <property type="entry name" value="Band_7/SPFH_dom_sf"/>
</dbReference>
<dbReference type="SUPFAM" id="SSF117892">
    <property type="entry name" value="Band 7/SPFH domain"/>
    <property type="match status" value="1"/>
</dbReference>
<dbReference type="EMBL" id="BDIP01003012">
    <property type="protein sequence ID" value="GIQ87148.1"/>
    <property type="molecule type" value="Genomic_DNA"/>
</dbReference>
<feature type="non-terminal residue" evidence="2">
    <location>
        <position position="1"/>
    </location>
</feature>
<gene>
    <name evidence="2" type="ORF">KIPB_009130</name>
</gene>
<proteinExistence type="predicted"/>
<reference evidence="2 3" key="1">
    <citation type="journal article" date="2018" name="PLoS ONE">
        <title>The draft genome of Kipferlia bialata reveals reductive genome evolution in fornicate parasites.</title>
        <authorList>
            <person name="Tanifuji G."/>
            <person name="Takabayashi S."/>
            <person name="Kume K."/>
            <person name="Takagi M."/>
            <person name="Nakayama T."/>
            <person name="Kamikawa R."/>
            <person name="Inagaki Y."/>
            <person name="Hashimoto T."/>
        </authorList>
    </citation>
    <scope>NUCLEOTIDE SEQUENCE [LARGE SCALE GENOMIC DNA]</scope>
    <source>
        <strain evidence="2">NY0173</strain>
    </source>
</reference>
<accession>A0A9K3GLA0</accession>
<dbReference type="PANTHER" id="PTHR42911">
    <property type="entry name" value="MODULATOR OF FTSH PROTEASE HFLC"/>
    <property type="match status" value="1"/>
</dbReference>
<dbReference type="AlphaFoldDB" id="A0A9K3GLA0"/>
<sequence length="248" mass="27391">MGPAAVCVIAVVAFIVLMIVFGIGTVGNNSVGLNYNKWSVSINEEVVGEGIHYIWPLHKIIEFQLDVQYMSFEGTAAIQTRTKDGLDLTLTGQLSYKVQSDNVYDLYNLALDDYESLIYVFSRDTIRDVAANYSGQEWMEDLTTIQTAIEDGTKEELSKFFISVEACQMTYDLPEVYEEKLNELSIMTQQVQSAEQAQQTAITQYETDVLTASINADSYVIQQIGEAQAEATVAQGEADAAKTLAAAQ</sequence>
<comment type="caution">
    <text evidence="2">The sequence shown here is derived from an EMBL/GenBank/DDBJ whole genome shotgun (WGS) entry which is preliminary data.</text>
</comment>
<keyword evidence="3" id="KW-1185">Reference proteome</keyword>
<dbReference type="InterPro" id="IPR001107">
    <property type="entry name" value="Band_7"/>
</dbReference>
<dbReference type="Gene3D" id="3.30.479.30">
    <property type="entry name" value="Band 7 domain"/>
    <property type="match status" value="1"/>
</dbReference>
<feature type="domain" description="Band 7" evidence="1">
    <location>
        <begin position="27"/>
        <end position="199"/>
    </location>
</feature>
<protein>
    <submittedName>
        <fullName evidence="2">Stomatin family protein</fullName>
    </submittedName>
</protein>